<accession>A0A3Q9RLT7</accession>
<comment type="similarity">
    <text evidence="1">In the C-terminal section; belongs to the transposase 35 family.</text>
</comment>
<evidence type="ECO:0000256" key="1">
    <source>
        <dbReference type="ARBA" id="ARBA00008761"/>
    </source>
</evidence>
<evidence type="ECO:0000259" key="6">
    <source>
        <dbReference type="Pfam" id="PF07282"/>
    </source>
</evidence>
<sequence>MYLTQSNQIRGLSKEQFQQMREMCYYAKNLYNVGLYNIRQHYFVEKTFLKYESNYHVAKINENYKLLQAGVSQQILKVVDRSFKSFFNLINKAKKGDYRFQDIKMPGYLKKDGLFNLIFSTNAINIKDGFFRVAVSNAYKKLHPEHKDILIPFPSRLEGKKIKEVRIVPRNNGQFFHIQYVYEQPCETVELDFNKSLAIDIGLNNLASCVDTNGASFLMDGKKLKSINRLYNKEKARLQSIAMKQGSKYTKQIDSLTLKRNNQVNDYIKKSARIIINHCLENQIGNLVIGYNANFTRNINIGKKNNQQFTQIPFGNLREQLSNLCEQYGIFYKEQEESYTSKASFFDNDELPKWNPANETEHTFSGKRIKRGLYRTSTGYEFNADINGALNILRKSNLLDCTILQARGSLARPSRIRVK</sequence>
<reference evidence="7 8" key="1">
    <citation type="submission" date="2018-01" db="EMBL/GenBank/DDBJ databases">
        <title>Bacillus asahii Genome sequencing and assembly.</title>
        <authorList>
            <person name="Jiang H."/>
            <person name="Feng Y."/>
            <person name="Zhao F."/>
            <person name="Lin X."/>
        </authorList>
    </citation>
    <scope>NUCLEOTIDE SEQUENCE [LARGE SCALE GENOMIC DNA]</scope>
    <source>
        <strain evidence="7 8">OM18</strain>
    </source>
</reference>
<evidence type="ECO:0000256" key="2">
    <source>
        <dbReference type="ARBA" id="ARBA00022578"/>
    </source>
</evidence>
<dbReference type="Pfam" id="PF01385">
    <property type="entry name" value="OrfB_IS605"/>
    <property type="match status" value="1"/>
</dbReference>
<feature type="domain" description="Cas12f1-like TNB" evidence="6">
    <location>
        <begin position="314"/>
        <end position="392"/>
    </location>
</feature>
<evidence type="ECO:0000256" key="3">
    <source>
        <dbReference type="ARBA" id="ARBA00023125"/>
    </source>
</evidence>
<dbReference type="AlphaFoldDB" id="A0A3Q9RLT7"/>
<evidence type="ECO:0000259" key="5">
    <source>
        <dbReference type="Pfam" id="PF01385"/>
    </source>
</evidence>
<dbReference type="GO" id="GO:0006310">
    <property type="term" value="P:DNA recombination"/>
    <property type="evidence" value="ECO:0007669"/>
    <property type="project" value="UniProtKB-KW"/>
</dbReference>
<keyword evidence="2" id="KW-0815">Transposition</keyword>
<dbReference type="NCBIfam" id="TIGR01766">
    <property type="entry name" value="IS200/IS605 family accessory protein TnpB-like domain"/>
    <property type="match status" value="1"/>
</dbReference>
<protein>
    <submittedName>
        <fullName evidence="7">Transposase, IS605 OrfB family</fullName>
    </submittedName>
</protein>
<organism evidence="7 8">
    <name type="scientific">Peribacillus asahii</name>
    <dbReference type="NCBI Taxonomy" id="228899"/>
    <lineage>
        <taxon>Bacteria</taxon>
        <taxon>Bacillati</taxon>
        <taxon>Bacillota</taxon>
        <taxon>Bacilli</taxon>
        <taxon>Bacillales</taxon>
        <taxon>Bacillaceae</taxon>
        <taxon>Peribacillus</taxon>
    </lineage>
</organism>
<name>A0A3Q9RLT7_9BACI</name>
<dbReference type="OrthoDB" id="442799at2"/>
<gene>
    <name evidence="7" type="ORF">BAOM_4046</name>
</gene>
<dbReference type="InterPro" id="IPR001959">
    <property type="entry name" value="Transposase"/>
</dbReference>
<dbReference type="GO" id="GO:0003677">
    <property type="term" value="F:DNA binding"/>
    <property type="evidence" value="ECO:0007669"/>
    <property type="project" value="UniProtKB-KW"/>
</dbReference>
<dbReference type="EMBL" id="CP026095">
    <property type="protein sequence ID" value="AZV44653.1"/>
    <property type="molecule type" value="Genomic_DNA"/>
</dbReference>
<dbReference type="Proteomes" id="UP000283095">
    <property type="component" value="Chromosome"/>
</dbReference>
<dbReference type="InterPro" id="IPR010095">
    <property type="entry name" value="Cas12f1-like_TNB"/>
</dbReference>
<dbReference type="Pfam" id="PF07282">
    <property type="entry name" value="Cas12f1-like_TNB"/>
    <property type="match status" value="1"/>
</dbReference>
<dbReference type="KEGG" id="pasa:BAOM_4046"/>
<feature type="domain" description="Probable transposase IS891/IS1136/IS1341" evidence="5">
    <location>
        <begin position="179"/>
        <end position="294"/>
    </location>
</feature>
<keyword evidence="3" id="KW-0238">DNA-binding</keyword>
<evidence type="ECO:0000313" key="8">
    <source>
        <dbReference type="Proteomes" id="UP000283095"/>
    </source>
</evidence>
<evidence type="ECO:0000256" key="4">
    <source>
        <dbReference type="ARBA" id="ARBA00023172"/>
    </source>
</evidence>
<dbReference type="RefSeq" id="WP_127761585.1">
    <property type="nucleotide sequence ID" value="NZ_CP026095.1"/>
</dbReference>
<evidence type="ECO:0000313" key="7">
    <source>
        <dbReference type="EMBL" id="AZV44653.1"/>
    </source>
</evidence>
<proteinExistence type="inferred from homology"/>
<dbReference type="GO" id="GO:0032196">
    <property type="term" value="P:transposition"/>
    <property type="evidence" value="ECO:0007669"/>
    <property type="project" value="UniProtKB-KW"/>
</dbReference>
<keyword evidence="4" id="KW-0233">DNA recombination</keyword>
<dbReference type="NCBIfam" id="NF040570">
    <property type="entry name" value="guided_TnpB"/>
    <property type="match status" value="1"/>
</dbReference>